<sequence length="208" mass="24065">MHPYLTRLGVRPEVQRYFRPFFHADEFGNLIFPYGDEKEHYGFAFHRVPITDECWFAGNFHFEQVRLIILSSSAVDAISWLNKKFHTIAHTQDLLFVSFGAGISMVQLRWLRERLIRKKYQFIFTNDLLGRMADVKVAAAIRGWPISVYVPDDHQIAVRFRAAKFLFSQNDFSLSAFEKAAGARFGIAVTKPKLHNSFFDELKAEAGL</sequence>
<dbReference type="Proteomes" id="UP001204376">
    <property type="component" value="Unassembled WGS sequence"/>
</dbReference>
<evidence type="ECO:0000313" key="1">
    <source>
        <dbReference type="EMBL" id="MCQ6957665.1"/>
    </source>
</evidence>
<keyword evidence="2" id="KW-1185">Reference proteome</keyword>
<gene>
    <name evidence="1" type="ORF">NPE20_06845</name>
</gene>
<organism evidence="1 2">
    <name type="scientific">Mucilaginibacter aquariorum</name>
    <dbReference type="NCBI Taxonomy" id="2967225"/>
    <lineage>
        <taxon>Bacteria</taxon>
        <taxon>Pseudomonadati</taxon>
        <taxon>Bacteroidota</taxon>
        <taxon>Sphingobacteriia</taxon>
        <taxon>Sphingobacteriales</taxon>
        <taxon>Sphingobacteriaceae</taxon>
        <taxon>Mucilaginibacter</taxon>
    </lineage>
</organism>
<proteinExistence type="predicted"/>
<evidence type="ECO:0000313" key="2">
    <source>
        <dbReference type="Proteomes" id="UP001204376"/>
    </source>
</evidence>
<protein>
    <submittedName>
        <fullName evidence="1">Uncharacterized protein</fullName>
    </submittedName>
</protein>
<dbReference type="EMBL" id="JANHOH010000001">
    <property type="protein sequence ID" value="MCQ6957665.1"/>
    <property type="molecule type" value="Genomic_DNA"/>
</dbReference>
<dbReference type="RefSeq" id="WP_256537863.1">
    <property type="nucleotide sequence ID" value="NZ_JANHOH010000001.1"/>
</dbReference>
<name>A0ABT1SZN0_9SPHI</name>
<comment type="caution">
    <text evidence="1">The sequence shown here is derived from an EMBL/GenBank/DDBJ whole genome shotgun (WGS) entry which is preliminary data.</text>
</comment>
<reference evidence="1 2" key="1">
    <citation type="submission" date="2022-07" db="EMBL/GenBank/DDBJ databases">
        <title>Mucilaginibacter sp. JC4.</title>
        <authorList>
            <person name="Le V."/>
            <person name="Ko S.-R."/>
            <person name="Ahn C.-Y."/>
            <person name="Oh H.-M."/>
        </authorList>
    </citation>
    <scope>NUCLEOTIDE SEQUENCE [LARGE SCALE GENOMIC DNA]</scope>
    <source>
        <strain evidence="1 2">JC4</strain>
    </source>
</reference>
<accession>A0ABT1SZN0</accession>